<gene>
    <name evidence="3" type="ORF">PAI11_30330</name>
</gene>
<keyword evidence="4" id="KW-1185">Reference proteome</keyword>
<dbReference type="Proteomes" id="UP000005143">
    <property type="component" value="Unassembled WGS sequence"/>
</dbReference>
<sequence length="192" mass="20140">MTGTKKATTGQRPAAGKAAPEPATAIGGSRRVAAGLIFVLMLLGGLFMWAGSPYLWLRVTAANADSQNLSMGQVLFILVAIGVTGFVMVKILAWLNSVYTRVTGGEDEVVIRMPWTQSMRDGRTTGRVTTILDVVMVISVSLALLAAAVWFFFFAGDTLHHGQKRSSAPAVTVVASAPSAPAPPAVRIGAAR</sequence>
<feature type="transmembrane region" description="Helical" evidence="2">
    <location>
        <begin position="32"/>
        <end position="57"/>
    </location>
</feature>
<organism evidence="3 4">
    <name type="scientific">Patulibacter medicamentivorans</name>
    <dbReference type="NCBI Taxonomy" id="1097667"/>
    <lineage>
        <taxon>Bacteria</taxon>
        <taxon>Bacillati</taxon>
        <taxon>Actinomycetota</taxon>
        <taxon>Thermoleophilia</taxon>
        <taxon>Solirubrobacterales</taxon>
        <taxon>Patulibacteraceae</taxon>
        <taxon>Patulibacter</taxon>
    </lineage>
</organism>
<dbReference type="AlphaFoldDB" id="H0E875"/>
<name>H0E875_9ACTN</name>
<keyword evidence="2" id="KW-1133">Transmembrane helix</keyword>
<keyword evidence="2" id="KW-0812">Transmembrane</keyword>
<feature type="compositionally biased region" description="Low complexity" evidence="1">
    <location>
        <begin position="13"/>
        <end position="22"/>
    </location>
</feature>
<reference evidence="3 4" key="1">
    <citation type="journal article" date="2013" name="Biodegradation">
        <title>Quantitative proteomic analysis of ibuprofen-degrading Patulibacter sp. strain I11.</title>
        <authorList>
            <person name="Almeida B."/>
            <person name="Kjeldal H."/>
            <person name="Lolas I."/>
            <person name="Knudsen A.D."/>
            <person name="Carvalho G."/>
            <person name="Nielsen K.L."/>
            <person name="Barreto Crespo M.T."/>
            <person name="Stensballe A."/>
            <person name="Nielsen J.L."/>
        </authorList>
    </citation>
    <scope>NUCLEOTIDE SEQUENCE [LARGE SCALE GENOMIC DNA]</scope>
    <source>
        <strain evidence="3 4">I11</strain>
    </source>
</reference>
<proteinExistence type="predicted"/>
<protein>
    <submittedName>
        <fullName evidence="3">Uncharacterized protein</fullName>
    </submittedName>
</protein>
<feature type="compositionally biased region" description="Polar residues" evidence="1">
    <location>
        <begin position="1"/>
        <end position="11"/>
    </location>
</feature>
<evidence type="ECO:0000256" key="2">
    <source>
        <dbReference type="SAM" id="Phobius"/>
    </source>
</evidence>
<keyword evidence="2" id="KW-0472">Membrane</keyword>
<feature type="transmembrane region" description="Helical" evidence="2">
    <location>
        <begin position="69"/>
        <end position="95"/>
    </location>
</feature>
<evidence type="ECO:0000313" key="3">
    <source>
        <dbReference type="EMBL" id="EHN10140.1"/>
    </source>
</evidence>
<feature type="region of interest" description="Disordered" evidence="1">
    <location>
        <begin position="1"/>
        <end position="22"/>
    </location>
</feature>
<dbReference type="EMBL" id="AGUD01000240">
    <property type="protein sequence ID" value="EHN10140.1"/>
    <property type="molecule type" value="Genomic_DNA"/>
</dbReference>
<accession>H0E875</accession>
<dbReference type="RefSeq" id="WP_007576685.1">
    <property type="nucleotide sequence ID" value="NZ_AGUD01000240.1"/>
</dbReference>
<comment type="caution">
    <text evidence="3">The sequence shown here is derived from an EMBL/GenBank/DDBJ whole genome shotgun (WGS) entry which is preliminary data.</text>
</comment>
<evidence type="ECO:0000313" key="4">
    <source>
        <dbReference type="Proteomes" id="UP000005143"/>
    </source>
</evidence>
<evidence type="ECO:0000256" key="1">
    <source>
        <dbReference type="SAM" id="MobiDB-lite"/>
    </source>
</evidence>
<feature type="transmembrane region" description="Helical" evidence="2">
    <location>
        <begin position="134"/>
        <end position="155"/>
    </location>
</feature>